<dbReference type="Proteomes" id="UP000683575">
    <property type="component" value="Chromosome"/>
</dbReference>
<dbReference type="InterPro" id="IPR009799">
    <property type="entry name" value="EthD_dom"/>
</dbReference>
<dbReference type="EMBL" id="CP077062">
    <property type="protein sequence ID" value="QWZ08875.1"/>
    <property type="molecule type" value="Genomic_DNA"/>
</dbReference>
<accession>A0A975SZK0</accession>
<sequence>MSYQLTVIYHHPEDPAAFDAYYESTHAPLASKIPGLRSYTSQKPGQGPEGDPAEYLVAMLVFDDQAAFGAGMGSEQGRAAGGDVANFATGGVTMLAGEVTTYV</sequence>
<dbReference type="PANTHER" id="PTHR40260:SF2">
    <property type="entry name" value="BLR8190 PROTEIN"/>
    <property type="match status" value="1"/>
</dbReference>
<gene>
    <name evidence="2" type="ORF">KRR39_03215</name>
</gene>
<dbReference type="KEGG" id="nps:KRR39_03215"/>
<dbReference type="NCBIfam" id="TIGR02118">
    <property type="entry name" value="EthD family reductase"/>
    <property type="match status" value="1"/>
</dbReference>
<dbReference type="GO" id="GO:0016491">
    <property type="term" value="F:oxidoreductase activity"/>
    <property type="evidence" value="ECO:0007669"/>
    <property type="project" value="InterPro"/>
</dbReference>
<name>A0A975SZK0_9ACTN</name>
<keyword evidence="3" id="KW-1185">Reference proteome</keyword>
<feature type="domain" description="EthD" evidence="1">
    <location>
        <begin position="11"/>
        <end position="89"/>
    </location>
</feature>
<evidence type="ECO:0000313" key="3">
    <source>
        <dbReference type="Proteomes" id="UP000683575"/>
    </source>
</evidence>
<protein>
    <submittedName>
        <fullName evidence="2">EthD family reductase</fullName>
    </submittedName>
</protein>
<dbReference type="PANTHER" id="PTHR40260">
    <property type="entry name" value="BLR8190 PROTEIN"/>
    <property type="match status" value="1"/>
</dbReference>
<reference evidence="2" key="1">
    <citation type="submission" date="2021-06" db="EMBL/GenBank/DDBJ databases">
        <title>Complete genome sequence of Nocardioides sp. G188.</title>
        <authorList>
            <person name="Im W.-T."/>
        </authorList>
    </citation>
    <scope>NUCLEOTIDE SEQUENCE</scope>
    <source>
        <strain evidence="2">G188</strain>
    </source>
</reference>
<evidence type="ECO:0000259" key="1">
    <source>
        <dbReference type="Pfam" id="PF07110"/>
    </source>
</evidence>
<proteinExistence type="predicted"/>
<dbReference type="AlphaFoldDB" id="A0A975SZK0"/>
<organism evidence="2 3">
    <name type="scientific">Nocardioides panacis</name>
    <dbReference type="NCBI Taxonomy" id="2849501"/>
    <lineage>
        <taxon>Bacteria</taxon>
        <taxon>Bacillati</taxon>
        <taxon>Actinomycetota</taxon>
        <taxon>Actinomycetes</taxon>
        <taxon>Propionibacteriales</taxon>
        <taxon>Nocardioidaceae</taxon>
        <taxon>Nocardioides</taxon>
    </lineage>
</organism>
<dbReference type="RefSeq" id="WP_216940721.1">
    <property type="nucleotide sequence ID" value="NZ_CP077062.1"/>
</dbReference>
<evidence type="ECO:0000313" key="2">
    <source>
        <dbReference type="EMBL" id="QWZ08875.1"/>
    </source>
</evidence>
<dbReference type="Pfam" id="PF07110">
    <property type="entry name" value="EthD"/>
    <property type="match status" value="1"/>
</dbReference>